<accession>A0A4Q9JVP7</accession>
<dbReference type="AlphaFoldDB" id="A0A4Q9JVP7"/>
<dbReference type="InterPro" id="IPR021533">
    <property type="entry name" value="PepSY-like"/>
</dbReference>
<protein>
    <recommendedName>
        <fullName evidence="1">Putative beta-lactamase-inhibitor-like PepSY-like domain-containing protein</fullName>
    </recommendedName>
</protein>
<dbReference type="RefSeq" id="WP_131163270.1">
    <property type="nucleotide sequence ID" value="NZ_CP076657.1"/>
</dbReference>
<reference evidence="2 3" key="1">
    <citation type="submission" date="2018-07" db="EMBL/GenBank/DDBJ databases">
        <title>Campylobacter zealandensis sp. nov., isolated from birds and water in New Zealand.</title>
        <authorList>
            <person name="Wilkinson D.A."/>
            <person name="Biggs P.J."/>
            <person name="French N.P."/>
            <person name="Midwinter A.C."/>
        </authorList>
    </citation>
    <scope>NUCLEOTIDE SEQUENCE [LARGE SCALE GENOMIC DNA]</scope>
    <source>
        <strain evidence="2 3">B423b</strain>
    </source>
</reference>
<evidence type="ECO:0000313" key="2">
    <source>
        <dbReference type="EMBL" id="TBR82284.1"/>
    </source>
</evidence>
<dbReference type="Gene3D" id="3.40.1420.30">
    <property type="match status" value="1"/>
</dbReference>
<comment type="caution">
    <text evidence="2">The sequence shown here is derived from an EMBL/GenBank/DDBJ whole genome shotgun (WGS) entry which is preliminary data.</text>
</comment>
<dbReference type="OrthoDB" id="5355658at2"/>
<dbReference type="Proteomes" id="UP000292583">
    <property type="component" value="Unassembled WGS sequence"/>
</dbReference>
<dbReference type="Pfam" id="PF11396">
    <property type="entry name" value="PepSY_like"/>
    <property type="match status" value="1"/>
</dbReference>
<sequence>MKIKNIIISLILFNYLSADMIISFDSLPQNSKEFIKKYFKAPVGIVQQDKNSYEVYLSDGTELEFSKDGSWKEIEAKIIPIDLDILPANIANIIKNEFKDTKAREIEKKINYYKIKLVNNIKVLIDFNGTILFKEFDD</sequence>
<evidence type="ECO:0000259" key="1">
    <source>
        <dbReference type="Pfam" id="PF11396"/>
    </source>
</evidence>
<feature type="domain" description="Putative beta-lactamase-inhibitor-like PepSY-like" evidence="1">
    <location>
        <begin position="51"/>
        <end position="132"/>
    </location>
</feature>
<proteinExistence type="predicted"/>
<name>A0A4Q9JVP7_9BACT</name>
<evidence type="ECO:0000313" key="3">
    <source>
        <dbReference type="Proteomes" id="UP000292583"/>
    </source>
</evidence>
<dbReference type="EMBL" id="QPGR01000001">
    <property type="protein sequence ID" value="TBR82284.1"/>
    <property type="molecule type" value="Genomic_DNA"/>
</dbReference>
<dbReference type="SUPFAM" id="SSF160574">
    <property type="entry name" value="BT0923-like"/>
    <property type="match status" value="1"/>
</dbReference>
<organism evidence="2 3">
    <name type="scientific">Campylobacter novaezeelandiae</name>
    <dbReference type="NCBI Taxonomy" id="2267891"/>
    <lineage>
        <taxon>Bacteria</taxon>
        <taxon>Pseudomonadati</taxon>
        <taxon>Campylobacterota</taxon>
        <taxon>Epsilonproteobacteria</taxon>
        <taxon>Campylobacterales</taxon>
        <taxon>Campylobacteraceae</taxon>
        <taxon>Campylobacter</taxon>
    </lineage>
</organism>
<keyword evidence="3" id="KW-1185">Reference proteome</keyword>
<gene>
    <name evidence="2" type="ORF">DU473_00140</name>
</gene>